<dbReference type="EMBL" id="JAACXV010000150">
    <property type="protein sequence ID" value="KAF7282936.1"/>
    <property type="molecule type" value="Genomic_DNA"/>
</dbReference>
<gene>
    <name evidence="1" type="ORF">GWI33_001793</name>
</gene>
<evidence type="ECO:0000313" key="1">
    <source>
        <dbReference type="EMBL" id="KAF7282936.1"/>
    </source>
</evidence>
<evidence type="ECO:0000313" key="2">
    <source>
        <dbReference type="Proteomes" id="UP000625711"/>
    </source>
</evidence>
<dbReference type="Proteomes" id="UP000625711">
    <property type="component" value="Unassembled WGS sequence"/>
</dbReference>
<dbReference type="AlphaFoldDB" id="A0A834INM4"/>
<reference evidence="1" key="1">
    <citation type="submission" date="2020-08" db="EMBL/GenBank/DDBJ databases">
        <title>Genome sequencing and assembly of the red palm weevil Rhynchophorus ferrugineus.</title>
        <authorList>
            <person name="Dias G.B."/>
            <person name="Bergman C.M."/>
            <person name="Manee M."/>
        </authorList>
    </citation>
    <scope>NUCLEOTIDE SEQUENCE</scope>
    <source>
        <strain evidence="1">AA-2017</strain>
        <tissue evidence="1">Whole larva</tissue>
    </source>
</reference>
<comment type="caution">
    <text evidence="1">The sequence shown here is derived from an EMBL/GenBank/DDBJ whole genome shotgun (WGS) entry which is preliminary data.</text>
</comment>
<keyword evidence="2" id="KW-1185">Reference proteome</keyword>
<proteinExistence type="predicted"/>
<accession>A0A834INM4</accession>
<protein>
    <submittedName>
        <fullName evidence="1">Uncharacterized protein</fullName>
    </submittedName>
</protein>
<sequence length="210" mass="23145">MPVRGKRFVKLGSDQCKKGYPKQARVMSTSIKKMVIFSDSERDDSVDELRGLDLREVLRLLDGGALIGGGLMGEVGFNLTIGVGGRSGGMGEGVGEMFKEEEAEERGKEVRGDEEVIVCKLSWFVSIVIVDKNLLFLDKLSIRNQDPYKNNGHLTTKGQIRKPLTSNVTCSLIAGTSATSYVQFLNLRILHGSTRRILGEKFNMVLQTGF</sequence>
<name>A0A834INM4_RHYFE</name>
<organism evidence="1 2">
    <name type="scientific">Rhynchophorus ferrugineus</name>
    <name type="common">Red palm weevil</name>
    <name type="synonym">Curculio ferrugineus</name>
    <dbReference type="NCBI Taxonomy" id="354439"/>
    <lineage>
        <taxon>Eukaryota</taxon>
        <taxon>Metazoa</taxon>
        <taxon>Ecdysozoa</taxon>
        <taxon>Arthropoda</taxon>
        <taxon>Hexapoda</taxon>
        <taxon>Insecta</taxon>
        <taxon>Pterygota</taxon>
        <taxon>Neoptera</taxon>
        <taxon>Endopterygota</taxon>
        <taxon>Coleoptera</taxon>
        <taxon>Polyphaga</taxon>
        <taxon>Cucujiformia</taxon>
        <taxon>Curculionidae</taxon>
        <taxon>Dryophthorinae</taxon>
        <taxon>Rhynchophorus</taxon>
    </lineage>
</organism>